<proteinExistence type="predicted"/>
<reference evidence="2 3" key="2">
    <citation type="submission" date="2024-05" db="EMBL/GenBank/DDBJ databases">
        <authorList>
            <person name="Chen Y."/>
            <person name="Shah S."/>
            <person name="Dougan E. K."/>
            <person name="Thang M."/>
            <person name="Chan C."/>
        </authorList>
    </citation>
    <scope>NUCLEOTIDE SEQUENCE [LARGE SCALE GENOMIC DNA]</scope>
</reference>
<dbReference type="EMBL" id="CAMXCT030000324">
    <property type="protein sequence ID" value="CAL4764500.1"/>
    <property type="molecule type" value="Genomic_DNA"/>
</dbReference>
<keyword evidence="3" id="KW-1185">Reference proteome</keyword>
<evidence type="ECO:0000313" key="2">
    <source>
        <dbReference type="EMBL" id="CAL4764500.1"/>
    </source>
</evidence>
<reference evidence="1" key="1">
    <citation type="submission" date="2022-10" db="EMBL/GenBank/DDBJ databases">
        <authorList>
            <person name="Chen Y."/>
            <person name="Dougan E. K."/>
            <person name="Chan C."/>
            <person name="Rhodes N."/>
            <person name="Thang M."/>
        </authorList>
    </citation>
    <scope>NUCLEOTIDE SEQUENCE</scope>
</reference>
<dbReference type="Proteomes" id="UP001152797">
    <property type="component" value="Unassembled WGS sequence"/>
</dbReference>
<gene>
    <name evidence="1" type="ORF">C1SCF055_LOCUS5345</name>
</gene>
<dbReference type="EMBL" id="CAMXCT010000324">
    <property type="protein sequence ID" value="CAI3977188.1"/>
    <property type="molecule type" value="Genomic_DNA"/>
</dbReference>
<evidence type="ECO:0000313" key="1">
    <source>
        <dbReference type="EMBL" id="CAI3977188.1"/>
    </source>
</evidence>
<accession>A0A9P1BPP8</accession>
<protein>
    <submittedName>
        <fullName evidence="2">J domain-containing protein</fullName>
    </submittedName>
</protein>
<sequence>MAPDSALAESLTESLALTELAAELDCFCCKASAVVQFPKVVPRPRQKLLDDDGWTGHSGWTDAVGWSSTLNEELLNLSRQWLSEYAAEKVQDMSPDEADAIKQVDQECEWMNQFAESHDCLKDVEMQKSLPDTGEAKTKMLAEKTNAKVGQESIAQSVPKISSPLRAVLPVQSQHMDVTEASVMSQGPDLPSQAQVLAPAPLSKVWRPAETARAENAGRPLVRSVQSLDLKELGVDSLPSIWTLENLPGEQQLHLPSVCEPGKFVVDGHLTFDCSPQILKACSANFWTFGKEEIQDLPAPSDMPTLAMPEDLAHVLQGDAMSFVKVSAPWCSDEGNIDDLKKLVAETSEVCMEPGQPELKYQWDECSRSLAPLPETARISGDETWVKHNTGRCTVAFQEQGLDTHLSLLGDVPDECQAVSVGASLPKAADETCHYKPSPEEGMLTQQLETGSNFAWVAYRQKLPQLIPPLGGVEEPLPDLEKLQELLKKHEARLELKEKPLKAHDFGDDESKALELSLYRLLCSLHVILLLREDLKKNGVLHAIFNAMSAVAPKAKQTQFLSQIPVLVTAMMSCHDLLSSVPVQNLTAPSAIPREANGVDAGKARDLCEFVNCPGCQISGATVPMLRSLELPRIEGLKVLRRKAIEQNKRLVVLFASQSVLEAIAMTIGADLSGKAPREVVAVSATTPPSKCEAMLRSSATALIHESILSFAAAQHSSEIVAAWEVRRLLKQSLVVGYECLTLESSRVLLHFRLESERRDPDPGSACSESQKRGCELSAVQPVSPQKGSYCDARAVADPLLDPPLELAHMPHMPEGKGTLIVGAHLLEQQDLLRGLEAGGLQIVEREVLAETEPDLLLGPRVCCFLRSAHVISRQRRNLCDRIAAALSVFEEVILILVMETQSPQEQELCEGLLQALRAQGSNSLRASTVQSQGLVQLLLQETLSTFASGRGFLCQLEETERDELPILAALPGLNVALAEDLLSQMSFAQVLQKGAVAVADALGLQLPEHIIRKLQDAIIAKRPAAAAAGPERRLYGFAGRDAHFFETQQFQPGKRRAGEDLDREIQTPPAQRCPAVVNCDRELLLTPPNRIMAPARHARQVTPAGDKDHVRCIFPEAQEIATKRYPQQSHGMREEDLQRSRYEKDEKHLRVPNSIPSLPQKRLYSQDLERAEQEHFRSLEFANSHQKYHLNQNQPLNSRAGLRGVLVNRPALTRGSLFGSLSGDSRPLNSNFRRPAGFRNWMG</sequence>
<dbReference type="OrthoDB" id="444821at2759"/>
<evidence type="ECO:0000313" key="3">
    <source>
        <dbReference type="Proteomes" id="UP001152797"/>
    </source>
</evidence>
<dbReference type="AlphaFoldDB" id="A0A9P1BPP8"/>
<organism evidence="1">
    <name type="scientific">Cladocopium goreaui</name>
    <dbReference type="NCBI Taxonomy" id="2562237"/>
    <lineage>
        <taxon>Eukaryota</taxon>
        <taxon>Sar</taxon>
        <taxon>Alveolata</taxon>
        <taxon>Dinophyceae</taxon>
        <taxon>Suessiales</taxon>
        <taxon>Symbiodiniaceae</taxon>
        <taxon>Cladocopium</taxon>
    </lineage>
</organism>
<dbReference type="EMBL" id="CAMXCT020000324">
    <property type="protein sequence ID" value="CAL1130563.1"/>
    <property type="molecule type" value="Genomic_DNA"/>
</dbReference>
<comment type="caution">
    <text evidence="1">The sequence shown here is derived from an EMBL/GenBank/DDBJ whole genome shotgun (WGS) entry which is preliminary data.</text>
</comment>
<name>A0A9P1BPP8_9DINO</name>